<dbReference type="PANTHER" id="PTHR40114">
    <property type="entry name" value="SLR0698 PROTEIN"/>
    <property type="match status" value="1"/>
</dbReference>
<evidence type="ECO:0000313" key="3">
    <source>
        <dbReference type="EMBL" id="EAY29285.1"/>
    </source>
</evidence>
<feature type="active site" description="Proton acceptor" evidence="1">
    <location>
        <position position="28"/>
    </location>
</feature>
<keyword evidence="4" id="KW-1185">Reference proteome</keyword>
<gene>
    <name evidence="3" type="ORF">M23134_01339</name>
</gene>
<dbReference type="OrthoDB" id="9805588at2"/>
<dbReference type="Pfam" id="PF01928">
    <property type="entry name" value="CYTH"/>
    <property type="match status" value="1"/>
</dbReference>
<feature type="domain" description="CYTH" evidence="2">
    <location>
        <begin position="1"/>
        <end position="148"/>
    </location>
</feature>
<dbReference type="CDD" id="cd07761">
    <property type="entry name" value="CYTH-like_CthTTM-like"/>
    <property type="match status" value="1"/>
</dbReference>
<name>A1ZJI2_MICM2</name>
<dbReference type="Proteomes" id="UP000004095">
    <property type="component" value="Unassembled WGS sequence"/>
</dbReference>
<sequence>MEIERKFLVNELPQNLDSYPKTRIKQWYITIKPAVRLRERDGVYTFTVKSKGHLVRQEFEMELTQEEFANLFTKVSTHAIDKIRYEISLDNGLTAELDVFLGKHKELNLVEVEFETEEAAHAFTPPAWFGEDVTQEAKYKNNNLALPL</sequence>
<evidence type="ECO:0000313" key="4">
    <source>
        <dbReference type="Proteomes" id="UP000004095"/>
    </source>
</evidence>
<dbReference type="InterPro" id="IPR033469">
    <property type="entry name" value="CYTH-like_dom_sf"/>
</dbReference>
<dbReference type="PROSITE" id="PS51707">
    <property type="entry name" value="CYTH"/>
    <property type="match status" value="1"/>
</dbReference>
<dbReference type="SMART" id="SM01118">
    <property type="entry name" value="CYTH"/>
    <property type="match status" value="1"/>
</dbReference>
<proteinExistence type="predicted"/>
<dbReference type="Gene3D" id="2.40.320.10">
    <property type="entry name" value="Hypothetical Protein Pfu-838710-001"/>
    <property type="match status" value="1"/>
</dbReference>
<dbReference type="PANTHER" id="PTHR40114:SF1">
    <property type="entry name" value="SLR0698 PROTEIN"/>
    <property type="match status" value="1"/>
</dbReference>
<dbReference type="InterPro" id="IPR012042">
    <property type="entry name" value="NeuTTM/CthTTM-like"/>
</dbReference>
<accession>A1ZJI2</accession>
<dbReference type="PIRSF" id="PIRSF016487">
    <property type="entry name" value="CYTH_UCP016487"/>
    <property type="match status" value="1"/>
</dbReference>
<dbReference type="SUPFAM" id="SSF55154">
    <property type="entry name" value="CYTH-like phosphatases"/>
    <property type="match status" value="1"/>
</dbReference>
<dbReference type="InterPro" id="IPR023577">
    <property type="entry name" value="CYTH_domain"/>
</dbReference>
<evidence type="ECO:0000256" key="1">
    <source>
        <dbReference type="PIRSR" id="PIRSR016487-1"/>
    </source>
</evidence>
<dbReference type="eggNOG" id="COG2954">
    <property type="taxonomic scope" value="Bacteria"/>
</dbReference>
<organism evidence="3 4">
    <name type="scientific">Microscilla marina ATCC 23134</name>
    <dbReference type="NCBI Taxonomy" id="313606"/>
    <lineage>
        <taxon>Bacteria</taxon>
        <taxon>Pseudomonadati</taxon>
        <taxon>Bacteroidota</taxon>
        <taxon>Cytophagia</taxon>
        <taxon>Cytophagales</taxon>
        <taxon>Microscillaceae</taxon>
        <taxon>Microscilla</taxon>
    </lineage>
</organism>
<dbReference type="AlphaFoldDB" id="A1ZJI2"/>
<protein>
    <submittedName>
        <fullName evidence="3">Adenylate cyclase</fullName>
    </submittedName>
</protein>
<reference evidence="3 4" key="1">
    <citation type="submission" date="2007-01" db="EMBL/GenBank/DDBJ databases">
        <authorList>
            <person name="Haygood M."/>
            <person name="Podell S."/>
            <person name="Anderson C."/>
            <person name="Hopkinson B."/>
            <person name="Roe K."/>
            <person name="Barbeau K."/>
            <person name="Gaasterland T."/>
            <person name="Ferriera S."/>
            <person name="Johnson J."/>
            <person name="Kravitz S."/>
            <person name="Beeson K."/>
            <person name="Sutton G."/>
            <person name="Rogers Y.-H."/>
            <person name="Friedman R."/>
            <person name="Frazier M."/>
            <person name="Venter J.C."/>
        </authorList>
    </citation>
    <scope>NUCLEOTIDE SEQUENCE [LARGE SCALE GENOMIC DNA]</scope>
    <source>
        <strain evidence="3 4">ATCC 23134</strain>
    </source>
</reference>
<evidence type="ECO:0000259" key="2">
    <source>
        <dbReference type="PROSITE" id="PS51707"/>
    </source>
</evidence>
<dbReference type="EMBL" id="AAWS01000011">
    <property type="protein sequence ID" value="EAY29285.1"/>
    <property type="molecule type" value="Genomic_DNA"/>
</dbReference>
<comment type="caution">
    <text evidence="3">The sequence shown here is derived from an EMBL/GenBank/DDBJ whole genome shotgun (WGS) entry which is preliminary data.</text>
</comment>
<dbReference type="RefSeq" id="WP_002696243.1">
    <property type="nucleotide sequence ID" value="NZ_AAWS01000011.1"/>
</dbReference>